<evidence type="ECO:0000313" key="2">
    <source>
        <dbReference type="Proteomes" id="UP000053989"/>
    </source>
</evidence>
<dbReference type="AlphaFoldDB" id="A0A0C3DQU7"/>
<accession>A0A0C3DQU7</accession>
<dbReference type="Proteomes" id="UP000053989">
    <property type="component" value="Unassembled WGS sequence"/>
</dbReference>
<name>A0A0C3DQU7_9AGAM</name>
<gene>
    <name evidence="1" type="ORF">SCLCIDRAFT_1218515</name>
</gene>
<keyword evidence="2" id="KW-1185">Reference proteome</keyword>
<dbReference type="EMBL" id="KN822084">
    <property type="protein sequence ID" value="KIM58564.1"/>
    <property type="molecule type" value="Genomic_DNA"/>
</dbReference>
<reference evidence="1 2" key="1">
    <citation type="submission" date="2014-04" db="EMBL/GenBank/DDBJ databases">
        <authorList>
            <consortium name="DOE Joint Genome Institute"/>
            <person name="Kuo A."/>
            <person name="Kohler A."/>
            <person name="Nagy L.G."/>
            <person name="Floudas D."/>
            <person name="Copeland A."/>
            <person name="Barry K.W."/>
            <person name="Cichocki N."/>
            <person name="Veneault-Fourrey C."/>
            <person name="LaButti K."/>
            <person name="Lindquist E.A."/>
            <person name="Lipzen A."/>
            <person name="Lundell T."/>
            <person name="Morin E."/>
            <person name="Murat C."/>
            <person name="Sun H."/>
            <person name="Tunlid A."/>
            <person name="Henrissat B."/>
            <person name="Grigoriev I.V."/>
            <person name="Hibbett D.S."/>
            <person name="Martin F."/>
            <person name="Nordberg H.P."/>
            <person name="Cantor M.N."/>
            <person name="Hua S.X."/>
        </authorList>
    </citation>
    <scope>NUCLEOTIDE SEQUENCE [LARGE SCALE GENOMIC DNA]</scope>
    <source>
        <strain evidence="1 2">Foug A</strain>
    </source>
</reference>
<protein>
    <submittedName>
        <fullName evidence="1">Uncharacterized protein</fullName>
    </submittedName>
</protein>
<reference evidence="2" key="2">
    <citation type="submission" date="2015-01" db="EMBL/GenBank/DDBJ databases">
        <title>Evolutionary Origins and Diversification of the Mycorrhizal Mutualists.</title>
        <authorList>
            <consortium name="DOE Joint Genome Institute"/>
            <consortium name="Mycorrhizal Genomics Consortium"/>
            <person name="Kohler A."/>
            <person name="Kuo A."/>
            <person name="Nagy L.G."/>
            <person name="Floudas D."/>
            <person name="Copeland A."/>
            <person name="Barry K.W."/>
            <person name="Cichocki N."/>
            <person name="Veneault-Fourrey C."/>
            <person name="LaButti K."/>
            <person name="Lindquist E.A."/>
            <person name="Lipzen A."/>
            <person name="Lundell T."/>
            <person name="Morin E."/>
            <person name="Murat C."/>
            <person name="Riley R."/>
            <person name="Ohm R."/>
            <person name="Sun H."/>
            <person name="Tunlid A."/>
            <person name="Henrissat B."/>
            <person name="Grigoriev I.V."/>
            <person name="Hibbett D.S."/>
            <person name="Martin F."/>
        </authorList>
    </citation>
    <scope>NUCLEOTIDE SEQUENCE [LARGE SCALE GENOMIC DNA]</scope>
    <source>
        <strain evidence="2">Foug A</strain>
    </source>
</reference>
<dbReference type="HOGENOM" id="CLU_3088657_0_0_1"/>
<evidence type="ECO:0000313" key="1">
    <source>
        <dbReference type="EMBL" id="KIM58564.1"/>
    </source>
</evidence>
<proteinExistence type="predicted"/>
<dbReference type="InParanoid" id="A0A0C3DQU7"/>
<sequence>MALQCFMSSSPPSTPNWAIHLPPSQFLHVPFCFPAPQNPRNKHTIFLPAPEH</sequence>
<organism evidence="1 2">
    <name type="scientific">Scleroderma citrinum Foug A</name>
    <dbReference type="NCBI Taxonomy" id="1036808"/>
    <lineage>
        <taxon>Eukaryota</taxon>
        <taxon>Fungi</taxon>
        <taxon>Dikarya</taxon>
        <taxon>Basidiomycota</taxon>
        <taxon>Agaricomycotina</taxon>
        <taxon>Agaricomycetes</taxon>
        <taxon>Agaricomycetidae</taxon>
        <taxon>Boletales</taxon>
        <taxon>Sclerodermatineae</taxon>
        <taxon>Sclerodermataceae</taxon>
        <taxon>Scleroderma</taxon>
    </lineage>
</organism>